<dbReference type="PANTHER" id="PTHR43727:SF2">
    <property type="entry name" value="GROUP IV DECARBOXYLASE"/>
    <property type="match status" value="1"/>
</dbReference>
<keyword evidence="3 5" id="KW-0663">Pyridoxal phosphate</keyword>
<proteinExistence type="predicted"/>
<dbReference type="InterPro" id="IPR002986">
    <property type="entry name" value="DAP_deCOOHase_LysA"/>
</dbReference>
<name>A0A558DVP9_9GAMM</name>
<keyword evidence="8" id="KW-1185">Reference proteome</keyword>
<dbReference type="CDD" id="cd06828">
    <property type="entry name" value="PLPDE_III_DapDC"/>
    <property type="match status" value="1"/>
</dbReference>
<dbReference type="PRINTS" id="PR01181">
    <property type="entry name" value="DAPDCRBXLASE"/>
</dbReference>
<evidence type="ECO:0000256" key="2">
    <source>
        <dbReference type="ARBA" id="ARBA00022793"/>
    </source>
</evidence>
<dbReference type="Gene3D" id="2.40.37.10">
    <property type="entry name" value="Lyase, Ornithine Decarboxylase, Chain A, domain 1"/>
    <property type="match status" value="1"/>
</dbReference>
<dbReference type="InterPro" id="IPR029066">
    <property type="entry name" value="PLP-binding_barrel"/>
</dbReference>
<dbReference type="Pfam" id="PF02784">
    <property type="entry name" value="Orn_Arg_deC_N"/>
    <property type="match status" value="1"/>
</dbReference>
<dbReference type="SUPFAM" id="SSF51419">
    <property type="entry name" value="PLP-binding barrel"/>
    <property type="match status" value="1"/>
</dbReference>
<dbReference type="InterPro" id="IPR009006">
    <property type="entry name" value="Ala_racemase/Decarboxylase_C"/>
</dbReference>
<dbReference type="RefSeq" id="WP_144357397.1">
    <property type="nucleotide sequence ID" value="NZ_VMNH01000004.1"/>
</dbReference>
<dbReference type="SUPFAM" id="SSF50621">
    <property type="entry name" value="Alanine racemase C-terminal domain-like"/>
    <property type="match status" value="1"/>
</dbReference>
<feature type="active site" description="Proton donor" evidence="5">
    <location>
        <position position="338"/>
    </location>
</feature>
<comment type="caution">
    <text evidence="7">The sequence shown here is derived from an EMBL/GenBank/DDBJ whole genome shotgun (WGS) entry which is preliminary data.</text>
</comment>
<reference evidence="7 8" key="1">
    <citation type="submission" date="2019-07" db="EMBL/GenBank/DDBJ databases">
        <title>The pathways for chlorine oxyanion respiration interact through the shared metabolite chlorate.</title>
        <authorList>
            <person name="Barnum T.P."/>
            <person name="Cheng Y."/>
            <person name="Hill K.A."/>
            <person name="Lucas L.N."/>
            <person name="Carlson H.K."/>
            <person name="Coates J.D."/>
        </authorList>
    </citation>
    <scope>NUCLEOTIDE SEQUENCE [LARGE SCALE GENOMIC DNA]</scope>
    <source>
        <strain evidence="7 8">BK-1</strain>
    </source>
</reference>
<feature type="domain" description="Orn/DAP/Arg decarboxylase 2 N-terminal" evidence="6">
    <location>
        <begin position="50"/>
        <end position="277"/>
    </location>
</feature>
<evidence type="ECO:0000259" key="6">
    <source>
        <dbReference type="Pfam" id="PF02784"/>
    </source>
</evidence>
<dbReference type="InterPro" id="IPR022644">
    <property type="entry name" value="De-COase2_N"/>
</dbReference>
<organism evidence="7 8">
    <name type="scientific">Sedimenticola selenatireducens</name>
    <dbReference type="NCBI Taxonomy" id="191960"/>
    <lineage>
        <taxon>Bacteria</taxon>
        <taxon>Pseudomonadati</taxon>
        <taxon>Pseudomonadota</taxon>
        <taxon>Gammaproteobacteria</taxon>
        <taxon>Chromatiales</taxon>
        <taxon>Sedimenticolaceae</taxon>
        <taxon>Sedimenticola</taxon>
    </lineage>
</organism>
<accession>A0A558DVP9</accession>
<keyword evidence="4" id="KW-0456">Lyase</keyword>
<comment type="cofactor">
    <cofactor evidence="1 5">
        <name>pyridoxal 5'-phosphate</name>
        <dbReference type="ChEBI" id="CHEBI:597326"/>
    </cofactor>
</comment>
<keyword evidence="2" id="KW-0210">Decarboxylase</keyword>
<sequence>MPISSDFEQRLNPILKQIVAHYGTPFHIYDEKGIRETGEGLKQAFSGVAGFKEYYAVKALPNPKILEIMKSMDFGFDCSSVAELQLSRETGARGDEIMFTSNNTSQTDFSAAAAEGGCVLNLDDISLVDKVPEMPELICFRYNPGERRTGNSIIGTPVEAKYGVSHDQLLEAYRKAQARGAKRFGLHTMLASNELNYRYMVETAKMLLETVVWISGELGIQFEFINIGGGLGIPYRPEERPLDITSMANEITELFDAFRQQHGYAPSMYVESGRYMTGPHGVLVTQAINRKEIYRTYVGVDACMSALMRPGMYGAYHHITVLGKSGEAEVVDVAGSLCENNDKFAIQRSLPKVADGDILCIHDTGAHGHAMGFNYNGKARPKELLLRSDGTVEMIRREETLDDLFATLNFEADVYTPG</sequence>
<evidence type="ECO:0000256" key="4">
    <source>
        <dbReference type="ARBA" id="ARBA00023239"/>
    </source>
</evidence>
<feature type="modified residue" description="N6-(pyridoxal phosphate)lysine" evidence="5">
    <location>
        <position position="58"/>
    </location>
</feature>
<dbReference type="OrthoDB" id="9802241at2"/>
<dbReference type="PANTHER" id="PTHR43727">
    <property type="entry name" value="DIAMINOPIMELATE DECARBOXYLASE"/>
    <property type="match status" value="1"/>
</dbReference>
<gene>
    <name evidence="7" type="ORF">FHP88_02400</name>
</gene>
<evidence type="ECO:0000313" key="8">
    <source>
        <dbReference type="Proteomes" id="UP000316649"/>
    </source>
</evidence>
<dbReference type="PRINTS" id="PR01179">
    <property type="entry name" value="ODADCRBXLASE"/>
</dbReference>
<dbReference type="Gene3D" id="3.20.20.10">
    <property type="entry name" value="Alanine racemase"/>
    <property type="match status" value="1"/>
</dbReference>
<dbReference type="Proteomes" id="UP000316649">
    <property type="component" value="Unassembled WGS sequence"/>
</dbReference>
<evidence type="ECO:0000256" key="3">
    <source>
        <dbReference type="ARBA" id="ARBA00022898"/>
    </source>
</evidence>
<dbReference type="GO" id="GO:0009089">
    <property type="term" value="P:lysine biosynthetic process via diaminopimelate"/>
    <property type="evidence" value="ECO:0007669"/>
    <property type="project" value="InterPro"/>
</dbReference>
<dbReference type="FunFam" id="3.20.20.10:FF:000003">
    <property type="entry name" value="Diaminopimelate decarboxylase"/>
    <property type="match status" value="1"/>
</dbReference>
<dbReference type="InterPro" id="IPR000183">
    <property type="entry name" value="Orn/DAP/Arg_de-COase"/>
</dbReference>
<dbReference type="GO" id="GO:0008836">
    <property type="term" value="F:diaminopimelate decarboxylase activity"/>
    <property type="evidence" value="ECO:0007669"/>
    <property type="project" value="InterPro"/>
</dbReference>
<evidence type="ECO:0000256" key="1">
    <source>
        <dbReference type="ARBA" id="ARBA00001933"/>
    </source>
</evidence>
<evidence type="ECO:0000256" key="5">
    <source>
        <dbReference type="PIRSR" id="PIRSR600183-50"/>
    </source>
</evidence>
<evidence type="ECO:0000313" key="7">
    <source>
        <dbReference type="EMBL" id="TVO77672.1"/>
    </source>
</evidence>
<dbReference type="EMBL" id="VMNH01000004">
    <property type="protein sequence ID" value="TVO77672.1"/>
    <property type="molecule type" value="Genomic_DNA"/>
</dbReference>
<protein>
    <submittedName>
        <fullName evidence="7">Diaminopimelate decarboxylase</fullName>
    </submittedName>
</protein>
<dbReference type="AlphaFoldDB" id="A0A558DVP9"/>